<sequence>MNAAIAALSKVPVTLSQIRALQPVRSAVNNLLRVSSSSRPCVCGHAGHHVSLRAYADRLVMIANDEIIAEHKRRFTRNISYFEPWHYVPLLDRKPGALRDGAPFVGWELP</sequence>
<evidence type="ECO:0000313" key="1">
    <source>
        <dbReference type="EMBL" id="MFD1507955.1"/>
    </source>
</evidence>
<gene>
    <name evidence="1" type="ORF">ACFTOW_00825</name>
</gene>
<accession>A0ABW4EAV7</accession>
<feature type="non-terminal residue" evidence="1">
    <location>
        <position position="110"/>
    </location>
</feature>
<reference evidence="2" key="1">
    <citation type="journal article" date="2019" name="Int. J. Syst. Evol. Microbiol.">
        <title>The Global Catalogue of Microorganisms (GCM) 10K type strain sequencing project: providing services to taxonomists for standard genome sequencing and annotation.</title>
        <authorList>
            <consortium name="The Broad Institute Genomics Platform"/>
            <consortium name="The Broad Institute Genome Sequencing Center for Infectious Disease"/>
            <person name="Wu L."/>
            <person name="Ma J."/>
        </authorList>
    </citation>
    <scope>NUCLEOTIDE SEQUENCE [LARGE SCALE GENOMIC DNA]</scope>
    <source>
        <strain evidence="2">CGMCC 1.12477</strain>
    </source>
</reference>
<comment type="caution">
    <text evidence="1">The sequence shown here is derived from an EMBL/GenBank/DDBJ whole genome shotgun (WGS) entry which is preliminary data.</text>
</comment>
<dbReference type="Proteomes" id="UP001597186">
    <property type="component" value="Unassembled WGS sequence"/>
</dbReference>
<protein>
    <submittedName>
        <fullName evidence="1">IS21 family transposase</fullName>
    </submittedName>
</protein>
<evidence type="ECO:0000313" key="2">
    <source>
        <dbReference type="Proteomes" id="UP001597186"/>
    </source>
</evidence>
<keyword evidence="2" id="KW-1185">Reference proteome</keyword>
<proteinExistence type="predicted"/>
<name>A0ABW4EAV7_9RHOB</name>
<dbReference type="EMBL" id="JBHUDD010000005">
    <property type="protein sequence ID" value="MFD1507955.1"/>
    <property type="molecule type" value="Genomic_DNA"/>
</dbReference>
<organism evidence="1 2">
    <name type="scientific">Lacimonas salitolerans</name>
    <dbReference type="NCBI Taxonomy" id="1323750"/>
    <lineage>
        <taxon>Bacteria</taxon>
        <taxon>Pseudomonadati</taxon>
        <taxon>Pseudomonadota</taxon>
        <taxon>Alphaproteobacteria</taxon>
        <taxon>Rhodobacterales</taxon>
        <taxon>Paracoccaceae</taxon>
        <taxon>Lacimonas</taxon>
    </lineage>
</organism>